<dbReference type="AlphaFoldDB" id="A0ABD6W8A2"/>
<evidence type="ECO:0000313" key="6">
    <source>
        <dbReference type="Proteomes" id="UP000239698"/>
    </source>
</evidence>
<protein>
    <recommendedName>
        <fullName evidence="2">Excalibur calcium-binding domain-containing protein</fullName>
    </recommendedName>
</protein>
<comment type="caution">
    <text evidence="3">The sequence shown here is derived from an EMBL/GenBank/DDBJ whole genome shotgun (WGS) entry which is preliminary data.</text>
</comment>
<feature type="compositionally biased region" description="Basic and acidic residues" evidence="1">
    <location>
        <begin position="70"/>
        <end position="90"/>
    </location>
</feature>
<dbReference type="InterPro" id="IPR008613">
    <property type="entry name" value="Excalibur_Ca-bd_domain"/>
</dbReference>
<organism evidence="3 5">
    <name type="scientific">Rathayibacter rathayi</name>
    <name type="common">Corynebacterium rathayi</name>
    <dbReference type="NCBI Taxonomy" id="33887"/>
    <lineage>
        <taxon>Bacteria</taxon>
        <taxon>Bacillati</taxon>
        <taxon>Actinomycetota</taxon>
        <taxon>Actinomycetes</taxon>
        <taxon>Micrococcales</taxon>
        <taxon>Microbacteriaceae</taxon>
        <taxon>Rathayibacter</taxon>
    </lineage>
</organism>
<dbReference type="SMART" id="SM00894">
    <property type="entry name" value="Excalibur"/>
    <property type="match status" value="1"/>
</dbReference>
<dbReference type="EMBL" id="PSUL01000020">
    <property type="protein sequence ID" value="PPF13408.1"/>
    <property type="molecule type" value="Genomic_DNA"/>
</dbReference>
<evidence type="ECO:0000313" key="4">
    <source>
        <dbReference type="EMBL" id="PPH76243.1"/>
    </source>
</evidence>
<evidence type="ECO:0000313" key="5">
    <source>
        <dbReference type="Proteomes" id="UP000237881"/>
    </source>
</evidence>
<dbReference type="Proteomes" id="UP000237881">
    <property type="component" value="Unassembled WGS sequence"/>
</dbReference>
<reference evidence="5 6" key="1">
    <citation type="submission" date="2018-02" db="EMBL/GenBank/DDBJ databases">
        <title>Bacteriophage NCPPB3778 and a type I-E CRISPR drive the evolution of the US Biological Select Agent, Rathayibacter toxicus.</title>
        <authorList>
            <person name="Davis E.W.II."/>
            <person name="Tabima J.F."/>
            <person name="Weisberg A.J."/>
            <person name="Lopes L.D."/>
            <person name="Wiseman M.S."/>
            <person name="Wiseman M.S."/>
            <person name="Pupko T."/>
            <person name="Belcher M.S."/>
            <person name="Sechler A.J."/>
            <person name="Tancos M.A."/>
            <person name="Schroeder B.K."/>
            <person name="Murray T.D."/>
            <person name="Luster D.G."/>
            <person name="Schneider W.L."/>
            <person name="Rogers E."/>
            <person name="Andreote F.D."/>
            <person name="Grunwald N.J."/>
            <person name="Putnam M.L."/>
            <person name="Chang J.H."/>
        </authorList>
    </citation>
    <scope>NUCLEOTIDE SEQUENCE [LARGE SCALE GENOMIC DNA]</scope>
    <source>
        <strain evidence="4 6">AY1D6</strain>
        <strain evidence="3 5">AY1I9</strain>
    </source>
</reference>
<dbReference type="Proteomes" id="UP000239698">
    <property type="component" value="Unassembled WGS sequence"/>
</dbReference>
<evidence type="ECO:0000259" key="2">
    <source>
        <dbReference type="SMART" id="SM00894"/>
    </source>
</evidence>
<proteinExistence type="predicted"/>
<dbReference type="EMBL" id="PSVT01000018">
    <property type="protein sequence ID" value="PPH76243.1"/>
    <property type="molecule type" value="Genomic_DNA"/>
</dbReference>
<feature type="domain" description="Excalibur calcium-binding" evidence="2">
    <location>
        <begin position="54"/>
        <end position="90"/>
    </location>
</feature>
<keyword evidence="6" id="KW-1185">Reference proteome</keyword>
<gene>
    <name evidence="3" type="ORF">C5C04_09350</name>
    <name evidence="4" type="ORF">C5C40_09420</name>
</gene>
<dbReference type="KEGG" id="rry:C1O28_10240"/>
<sequence length="90" mass="8657">MTAEAATSTTTLASRDARIAELESAAESAAVAPAAAAPAAAAPAAVPNGGGSVSYANCDAVHAAGAAPIRTDDPGYSRKLDRDGDGVACE</sequence>
<evidence type="ECO:0000313" key="3">
    <source>
        <dbReference type="EMBL" id="PPF13408.1"/>
    </source>
</evidence>
<name>A0ABD6W8A2_RATRA</name>
<dbReference type="Pfam" id="PF05901">
    <property type="entry name" value="Excalibur"/>
    <property type="match status" value="1"/>
</dbReference>
<accession>A0ABD6W8A2</accession>
<evidence type="ECO:0000256" key="1">
    <source>
        <dbReference type="SAM" id="MobiDB-lite"/>
    </source>
</evidence>
<feature type="region of interest" description="Disordered" evidence="1">
    <location>
        <begin position="66"/>
        <end position="90"/>
    </location>
</feature>